<comment type="caution">
    <text evidence="5">The sequence shown here is derived from an EMBL/GenBank/DDBJ whole genome shotgun (WGS) entry which is preliminary data.</text>
</comment>
<dbReference type="InterPro" id="IPR040921">
    <property type="entry name" value="Peptidase_S66C"/>
</dbReference>
<sequence>MRYPHFLACNGNIGFVAPSFGCATEPYITGFKKAQERFKNLGYGIVNGPNVYEANGIGISNTPELCGQELTDMYTSDKSDALISCGGGELMCEILGYVDWDKIVKAEPKWFMGYSDNTNFTFLLNTIADTASVYGPCAAAFGVDKLHNSQLDAIGVLTGEKLNISGYDMWEKESLKTEDNPTPAYNLTEKKVLTAYIGDKKLDNSSESFNNIKASGRLIGGCMDCLVNLLGTKYDKVKEFNSKYSDDGIIWFLESCDLNVFSIRRAMWQMDNAGWFENVKAFVIGRPLVYGQEMMGLDQYSAIIKTAGRYNVPVIMDADLGHLPPAMPVISGAYAEVSVKDDNIHFLYELK</sequence>
<dbReference type="CDD" id="cd07062">
    <property type="entry name" value="Peptidase_S66_mccF_like"/>
    <property type="match status" value="1"/>
</dbReference>
<dbReference type="InterPro" id="IPR029062">
    <property type="entry name" value="Class_I_gatase-like"/>
</dbReference>
<dbReference type="InterPro" id="IPR040449">
    <property type="entry name" value="Peptidase_S66_N"/>
</dbReference>
<dbReference type="InterPro" id="IPR003507">
    <property type="entry name" value="S66_fam"/>
</dbReference>
<reference evidence="5 6" key="1">
    <citation type="submission" date="2024-03" db="EMBL/GenBank/DDBJ databases">
        <title>Human intestinal bacterial collection.</title>
        <authorList>
            <person name="Pauvert C."/>
            <person name="Hitch T.C.A."/>
            <person name="Clavel T."/>
        </authorList>
    </citation>
    <scope>NUCLEOTIDE SEQUENCE [LARGE SCALE GENOMIC DNA]</scope>
    <source>
        <strain evidence="5 6">CLA-AA-H255</strain>
    </source>
</reference>
<dbReference type="EMBL" id="JBBMER010000002">
    <property type="protein sequence ID" value="MEQ2378969.1"/>
    <property type="molecule type" value="Genomic_DNA"/>
</dbReference>
<evidence type="ECO:0000313" key="6">
    <source>
        <dbReference type="Proteomes" id="UP001442364"/>
    </source>
</evidence>
<evidence type="ECO:0000256" key="1">
    <source>
        <dbReference type="ARBA" id="ARBA00010233"/>
    </source>
</evidence>
<dbReference type="Pfam" id="PF02016">
    <property type="entry name" value="Peptidase_S66"/>
    <property type="match status" value="1"/>
</dbReference>
<dbReference type="Gene3D" id="3.50.30.60">
    <property type="entry name" value="LD-carboxypeptidase A C-terminal domain-like"/>
    <property type="match status" value="1"/>
</dbReference>
<feature type="domain" description="LD-carboxypeptidase C-terminal" evidence="4">
    <location>
        <begin position="215"/>
        <end position="337"/>
    </location>
</feature>
<dbReference type="Proteomes" id="UP001442364">
    <property type="component" value="Unassembled WGS sequence"/>
</dbReference>
<dbReference type="Gene3D" id="3.40.50.10740">
    <property type="entry name" value="Class I glutamine amidotransferase-like"/>
    <property type="match status" value="1"/>
</dbReference>
<dbReference type="SUPFAM" id="SSF52317">
    <property type="entry name" value="Class I glutamine amidotransferase-like"/>
    <property type="match status" value="1"/>
</dbReference>
<feature type="domain" description="LD-carboxypeptidase N-terminal" evidence="3">
    <location>
        <begin position="13"/>
        <end position="135"/>
    </location>
</feature>
<protein>
    <submittedName>
        <fullName evidence="5">S66 peptidase family protein</fullName>
    </submittedName>
</protein>
<dbReference type="InterPro" id="IPR027461">
    <property type="entry name" value="Carboxypeptidase_A_C_sf"/>
</dbReference>
<dbReference type="PIRSF" id="PIRSF028757">
    <property type="entry name" value="LD-carboxypeptidase"/>
    <property type="match status" value="1"/>
</dbReference>
<evidence type="ECO:0000259" key="4">
    <source>
        <dbReference type="Pfam" id="PF17676"/>
    </source>
</evidence>
<evidence type="ECO:0000256" key="2">
    <source>
        <dbReference type="ARBA" id="ARBA00022801"/>
    </source>
</evidence>
<dbReference type="Pfam" id="PF17676">
    <property type="entry name" value="Peptidase_S66C"/>
    <property type="match status" value="1"/>
</dbReference>
<evidence type="ECO:0000259" key="3">
    <source>
        <dbReference type="Pfam" id="PF02016"/>
    </source>
</evidence>
<proteinExistence type="inferred from homology"/>
<name>A0ABV1BU07_9FIRM</name>
<comment type="similarity">
    <text evidence="1">Belongs to the peptidase S66 family.</text>
</comment>
<organism evidence="5 6">
    <name type="scientific">[Lactobacillus] rogosae</name>
    <dbReference type="NCBI Taxonomy" id="706562"/>
    <lineage>
        <taxon>Bacteria</taxon>
        <taxon>Bacillati</taxon>
        <taxon>Bacillota</taxon>
        <taxon>Clostridia</taxon>
        <taxon>Lachnospirales</taxon>
        <taxon>Lachnospiraceae</taxon>
        <taxon>Lachnospira</taxon>
    </lineage>
</organism>
<gene>
    <name evidence="5" type="ORF">WMO14_03590</name>
</gene>
<dbReference type="InterPro" id="IPR027478">
    <property type="entry name" value="LdcA_N"/>
</dbReference>
<dbReference type="SUPFAM" id="SSF141986">
    <property type="entry name" value="LD-carboxypeptidase A C-terminal domain-like"/>
    <property type="match status" value="1"/>
</dbReference>
<dbReference type="PANTHER" id="PTHR30237">
    <property type="entry name" value="MURAMOYLTETRAPEPTIDE CARBOXYPEPTIDASE"/>
    <property type="match status" value="1"/>
</dbReference>
<accession>A0ABV1BU07</accession>
<keyword evidence="2" id="KW-0378">Hydrolase</keyword>
<evidence type="ECO:0000313" key="5">
    <source>
        <dbReference type="EMBL" id="MEQ2378969.1"/>
    </source>
</evidence>
<keyword evidence="6" id="KW-1185">Reference proteome</keyword>
<dbReference type="RefSeq" id="WP_349153290.1">
    <property type="nucleotide sequence ID" value="NZ_JBBMER010000002.1"/>
</dbReference>